<dbReference type="Gene3D" id="3.30.465.10">
    <property type="match status" value="1"/>
</dbReference>
<dbReference type="AlphaFoldDB" id="D1BTN0"/>
<evidence type="ECO:0000313" key="8">
    <source>
        <dbReference type="Proteomes" id="UP000002255"/>
    </source>
</evidence>
<evidence type="ECO:0000256" key="5">
    <source>
        <dbReference type="ARBA" id="ARBA00023002"/>
    </source>
</evidence>
<name>D1BTN0_XYLCX</name>
<keyword evidence="5" id="KW-0560">Oxidoreductase</keyword>
<dbReference type="KEGG" id="xce:Xcel_1990"/>
<evidence type="ECO:0000256" key="1">
    <source>
        <dbReference type="ARBA" id="ARBA00001974"/>
    </source>
</evidence>
<reference evidence="8" key="1">
    <citation type="submission" date="2009-11" db="EMBL/GenBank/DDBJ databases">
        <title>The complete chromosome of Xylanimonas cellulosilytica DSM 15894.</title>
        <authorList>
            <consortium name="US DOE Joint Genome Institute (JGI-PGF)"/>
            <person name="Lucas S."/>
            <person name="Copeland A."/>
            <person name="Lapidus A."/>
            <person name="Glavina del Rio T."/>
            <person name="Dalin E."/>
            <person name="Tice H."/>
            <person name="Bruce D."/>
            <person name="Goodwin L."/>
            <person name="Pitluck S."/>
            <person name="Kyrpides N."/>
            <person name="Mavromatis K."/>
            <person name="Ivanova N."/>
            <person name="Mikhailova N."/>
            <person name="Foster B."/>
            <person name="Clum A."/>
            <person name="Brettin T."/>
            <person name="Detter J.C."/>
            <person name="Han C."/>
            <person name="Larimer F."/>
            <person name="Land M."/>
            <person name="Hauser L."/>
            <person name="Markowitz V."/>
            <person name="Cheng J.F."/>
            <person name="Hugenholtz P."/>
            <person name="Woyke T."/>
            <person name="Wu D."/>
            <person name="Gehrich-Schroeter G."/>
            <person name="Schneider S."/>
            <person name="Pukall S.R."/>
            <person name="Klenk H.P."/>
            <person name="Eisen J.A."/>
        </authorList>
    </citation>
    <scope>NUCLEOTIDE SEQUENCE [LARGE SCALE GENOMIC DNA]</scope>
    <source>
        <strain evidence="8">DSM 15894 / CECT 5975 / LMG 20990 / XIL07</strain>
    </source>
</reference>
<dbReference type="eggNOG" id="COG0277">
    <property type="taxonomic scope" value="Bacteria"/>
</dbReference>
<evidence type="ECO:0000256" key="3">
    <source>
        <dbReference type="ARBA" id="ARBA00022630"/>
    </source>
</evidence>
<dbReference type="Pfam" id="PF01565">
    <property type="entry name" value="FAD_binding_4"/>
    <property type="match status" value="1"/>
</dbReference>
<dbReference type="Gene3D" id="3.40.462.20">
    <property type="match status" value="1"/>
</dbReference>
<comment type="cofactor">
    <cofactor evidence="1">
        <name>FAD</name>
        <dbReference type="ChEBI" id="CHEBI:57692"/>
    </cofactor>
</comment>
<comment type="similarity">
    <text evidence="2">Belongs to the oxygen-dependent FAD-linked oxidoreductase family.</text>
</comment>
<keyword evidence="3" id="KW-0285">Flavoprotein</keyword>
<organism evidence="7 8">
    <name type="scientific">Xylanimonas cellulosilytica (strain DSM 15894 / JCM 12276 / CECT 5975 / KCTC 9989 / LMG 20990 / NBRC 107835 / XIL07)</name>
    <dbReference type="NCBI Taxonomy" id="446471"/>
    <lineage>
        <taxon>Bacteria</taxon>
        <taxon>Bacillati</taxon>
        <taxon>Actinomycetota</taxon>
        <taxon>Actinomycetes</taxon>
        <taxon>Micrococcales</taxon>
        <taxon>Promicromonosporaceae</taxon>
        <taxon>Xylanimonas</taxon>
    </lineage>
</organism>
<dbReference type="PROSITE" id="PS51387">
    <property type="entry name" value="FAD_PCMH"/>
    <property type="match status" value="1"/>
</dbReference>
<dbReference type="SUPFAM" id="SSF56176">
    <property type="entry name" value="FAD-binding/transporter-associated domain-like"/>
    <property type="match status" value="1"/>
</dbReference>
<dbReference type="OrthoDB" id="9775082at2"/>
<reference evidence="7 8" key="2">
    <citation type="journal article" date="2010" name="Stand. Genomic Sci.">
        <title>Complete genome sequence of Xylanimonas cellulosilytica type strain (XIL07).</title>
        <authorList>
            <person name="Foster B."/>
            <person name="Pukall R."/>
            <person name="Abt B."/>
            <person name="Nolan M."/>
            <person name="Glavina Del Rio T."/>
            <person name="Chen F."/>
            <person name="Lucas S."/>
            <person name="Tice H."/>
            <person name="Pitluck S."/>
            <person name="Cheng J.-F."/>
            <person name="Chertkov O."/>
            <person name="Brettin T."/>
            <person name="Han C."/>
            <person name="Detter J.C."/>
            <person name="Bruce D."/>
            <person name="Goodwin L."/>
            <person name="Ivanova N."/>
            <person name="Mavromatis K."/>
            <person name="Pati A."/>
            <person name="Mikhailova N."/>
            <person name="Chen A."/>
            <person name="Palaniappan K."/>
            <person name="Land M."/>
            <person name="Hauser L."/>
            <person name="Chang Y.-J."/>
            <person name="Jeffries C.D."/>
            <person name="Chain P."/>
            <person name="Rohde M."/>
            <person name="Goeker M."/>
            <person name="Bristow J."/>
            <person name="Eisen J.A."/>
            <person name="Markowitz V."/>
            <person name="Hugenholtz P."/>
            <person name="Kyrpides N.C."/>
            <person name="Klenk H.-P."/>
            <person name="Lapidus A."/>
        </authorList>
    </citation>
    <scope>NUCLEOTIDE SEQUENCE [LARGE SCALE GENOMIC DNA]</scope>
    <source>
        <strain evidence="8">DSM 15894 / CECT 5975 / LMG 20990 / XIL07</strain>
    </source>
</reference>
<dbReference type="InterPro" id="IPR016166">
    <property type="entry name" value="FAD-bd_PCMH"/>
</dbReference>
<evidence type="ECO:0000313" key="7">
    <source>
        <dbReference type="EMBL" id="ACZ31009.1"/>
    </source>
</evidence>
<dbReference type="InterPro" id="IPR036318">
    <property type="entry name" value="FAD-bd_PCMH-like_sf"/>
</dbReference>
<accession>D1BTN0</accession>
<dbReference type="HOGENOM" id="CLU_018354_10_0_11"/>
<dbReference type="InterPro" id="IPR016169">
    <property type="entry name" value="FAD-bd_PCMH_sub2"/>
</dbReference>
<sequence length="424" mass="43780">MPLVPSALNRRRATENVPRARARARGGVDERQGVRVTSADELGRILRDASAAGLRVTTARSGPGDVRLDLSGFDETTVSSSIWAVRVGAGVTWERLIARTAPHRMAVLPGDDLGRAVVEHTLAGAVGPVARTFGLAADHVLSIDLVTPAGDARTVTPASDADLFRALCGGASGLGVVTALTVGTVALQSVRAGTWWFAPAPADDVAAVVQRWRTWVADLPESTSTRVLLTATGDGVVLGLRFAHVGDLDEGAALLAELADEVPAPERNTVVTLHHPGVSGRLREPAPPVARARGGLFDTLPSAAVDAVAAAAAAAAPGTSVELRLRGGAIARTPPVGGCVPGRRAAFSLRALAATQAEADDVADALAPWTTGGTTLDLGDPHDARAARALRVAWGDATHERITRLRGELDPAGVLVASWEPVRD</sequence>
<keyword evidence="4" id="KW-0274">FAD</keyword>
<keyword evidence="8" id="KW-1185">Reference proteome</keyword>
<dbReference type="PANTHER" id="PTHR42973">
    <property type="entry name" value="BINDING OXIDOREDUCTASE, PUTATIVE (AFU_ORTHOLOGUE AFUA_1G17690)-RELATED"/>
    <property type="match status" value="1"/>
</dbReference>
<dbReference type="InterPro" id="IPR006094">
    <property type="entry name" value="Oxid_FAD_bind_N"/>
</dbReference>
<dbReference type="GO" id="GO:0071949">
    <property type="term" value="F:FAD binding"/>
    <property type="evidence" value="ECO:0007669"/>
    <property type="project" value="InterPro"/>
</dbReference>
<dbReference type="EMBL" id="CP001821">
    <property type="protein sequence ID" value="ACZ31009.1"/>
    <property type="molecule type" value="Genomic_DNA"/>
</dbReference>
<dbReference type="PANTHER" id="PTHR42973:SF39">
    <property type="entry name" value="FAD-BINDING PCMH-TYPE DOMAIN-CONTAINING PROTEIN"/>
    <property type="match status" value="1"/>
</dbReference>
<evidence type="ECO:0000259" key="6">
    <source>
        <dbReference type="PROSITE" id="PS51387"/>
    </source>
</evidence>
<feature type="domain" description="FAD-binding PCMH-type" evidence="6">
    <location>
        <begin position="24"/>
        <end position="187"/>
    </location>
</feature>
<dbReference type="Proteomes" id="UP000002255">
    <property type="component" value="Chromosome"/>
</dbReference>
<evidence type="ECO:0000256" key="2">
    <source>
        <dbReference type="ARBA" id="ARBA00005466"/>
    </source>
</evidence>
<dbReference type="InterPro" id="IPR050416">
    <property type="entry name" value="FAD-linked_Oxidoreductase"/>
</dbReference>
<proteinExistence type="inferred from homology"/>
<evidence type="ECO:0000256" key="4">
    <source>
        <dbReference type="ARBA" id="ARBA00022827"/>
    </source>
</evidence>
<dbReference type="STRING" id="446471.Xcel_1990"/>
<dbReference type="GO" id="GO:0016491">
    <property type="term" value="F:oxidoreductase activity"/>
    <property type="evidence" value="ECO:0007669"/>
    <property type="project" value="UniProtKB-KW"/>
</dbReference>
<protein>
    <submittedName>
        <fullName evidence="7">FAD linked oxidase domain protein</fullName>
    </submittedName>
</protein>
<gene>
    <name evidence="7" type="ordered locus">Xcel_1990</name>
</gene>